<organism evidence="1 2">
    <name type="scientific">Thioclava indica</name>
    <dbReference type="NCBI Taxonomy" id="1353528"/>
    <lineage>
        <taxon>Bacteria</taxon>
        <taxon>Pseudomonadati</taxon>
        <taxon>Pseudomonadota</taxon>
        <taxon>Alphaproteobacteria</taxon>
        <taxon>Rhodobacterales</taxon>
        <taxon>Paracoccaceae</taxon>
        <taxon>Thioclava</taxon>
    </lineage>
</organism>
<reference evidence="1 2" key="1">
    <citation type="journal article" date="2015" name="Antonie Van Leeuwenhoek">
        <title>Thioclava indica sp. nov., isolated from surface seawater of the Indian Ocean.</title>
        <authorList>
            <person name="Liu Y."/>
            <person name="Lai Q."/>
            <person name="Du J."/>
            <person name="Xu H."/>
            <person name="Jiang L."/>
            <person name="Shao Z."/>
        </authorList>
    </citation>
    <scope>NUCLEOTIDE SEQUENCE [LARGE SCALE GENOMIC DNA]</scope>
    <source>
        <strain evidence="1 2">DT23-4</strain>
    </source>
</reference>
<name>A0A074JR98_9RHOB</name>
<sequence length="32" mass="3759">MPEVAVESPIFEWRHIKHTSGIPEERIVIRTT</sequence>
<dbReference type="STRING" id="1353528.DT23_14565"/>
<dbReference type="EMBL" id="AUNB01000023">
    <property type="protein sequence ID" value="KEO60111.1"/>
    <property type="molecule type" value="Genomic_DNA"/>
</dbReference>
<protein>
    <submittedName>
        <fullName evidence="1">Uncharacterized protein</fullName>
    </submittedName>
</protein>
<proteinExistence type="predicted"/>
<accession>A0A074JR98</accession>
<evidence type="ECO:0000313" key="2">
    <source>
        <dbReference type="Proteomes" id="UP000027471"/>
    </source>
</evidence>
<dbReference type="AlphaFoldDB" id="A0A074JR98"/>
<keyword evidence="2" id="KW-1185">Reference proteome</keyword>
<dbReference type="Proteomes" id="UP000027471">
    <property type="component" value="Unassembled WGS sequence"/>
</dbReference>
<evidence type="ECO:0000313" key="1">
    <source>
        <dbReference type="EMBL" id="KEO60111.1"/>
    </source>
</evidence>
<comment type="caution">
    <text evidence="1">The sequence shown here is derived from an EMBL/GenBank/DDBJ whole genome shotgun (WGS) entry which is preliminary data.</text>
</comment>
<gene>
    <name evidence="1" type="ORF">DT23_14565</name>
</gene>